<dbReference type="AlphaFoldDB" id="A0A0A9C8C6"/>
<dbReference type="EMBL" id="GBRH01225346">
    <property type="protein sequence ID" value="JAD72549.1"/>
    <property type="molecule type" value="Transcribed_RNA"/>
</dbReference>
<reference evidence="1" key="2">
    <citation type="journal article" date="2015" name="Data Brief">
        <title>Shoot transcriptome of the giant reed, Arundo donax.</title>
        <authorList>
            <person name="Barrero R.A."/>
            <person name="Guerrero F.D."/>
            <person name="Moolhuijzen P."/>
            <person name="Goolsby J.A."/>
            <person name="Tidwell J."/>
            <person name="Bellgard S.E."/>
            <person name="Bellgard M.I."/>
        </authorList>
    </citation>
    <scope>NUCLEOTIDE SEQUENCE</scope>
    <source>
        <tissue evidence="1">Shoot tissue taken approximately 20 cm above the soil surface</tissue>
    </source>
</reference>
<proteinExistence type="predicted"/>
<accession>A0A0A9C8C6</accession>
<name>A0A0A9C8C6_ARUDO</name>
<sequence>MLSCCQEVIFWNIDLGGLLLCTVHLILPITRTAGSNE</sequence>
<evidence type="ECO:0000313" key="1">
    <source>
        <dbReference type="EMBL" id="JAD72549.1"/>
    </source>
</evidence>
<protein>
    <submittedName>
        <fullName evidence="1">Uncharacterized protein</fullName>
    </submittedName>
</protein>
<reference evidence="1" key="1">
    <citation type="submission" date="2014-09" db="EMBL/GenBank/DDBJ databases">
        <authorList>
            <person name="Magalhaes I.L.F."/>
            <person name="Oliveira U."/>
            <person name="Santos F.R."/>
            <person name="Vidigal T.H.D.A."/>
            <person name="Brescovit A.D."/>
            <person name="Santos A.J."/>
        </authorList>
    </citation>
    <scope>NUCLEOTIDE SEQUENCE</scope>
    <source>
        <tissue evidence="1">Shoot tissue taken approximately 20 cm above the soil surface</tissue>
    </source>
</reference>
<organism evidence="1">
    <name type="scientific">Arundo donax</name>
    <name type="common">Giant reed</name>
    <name type="synonym">Donax arundinaceus</name>
    <dbReference type="NCBI Taxonomy" id="35708"/>
    <lineage>
        <taxon>Eukaryota</taxon>
        <taxon>Viridiplantae</taxon>
        <taxon>Streptophyta</taxon>
        <taxon>Embryophyta</taxon>
        <taxon>Tracheophyta</taxon>
        <taxon>Spermatophyta</taxon>
        <taxon>Magnoliopsida</taxon>
        <taxon>Liliopsida</taxon>
        <taxon>Poales</taxon>
        <taxon>Poaceae</taxon>
        <taxon>PACMAD clade</taxon>
        <taxon>Arundinoideae</taxon>
        <taxon>Arundineae</taxon>
        <taxon>Arundo</taxon>
    </lineage>
</organism>